<dbReference type="InterPro" id="IPR032499">
    <property type="entry name" value="Phage_CI_C"/>
</dbReference>
<dbReference type="AlphaFoldDB" id="A0AAW3WPJ4"/>
<gene>
    <name evidence="3" type="ORF">H8J20_12190</name>
</gene>
<feature type="domain" description="Bacteriophage CI repressor C-terminal" evidence="2">
    <location>
        <begin position="86"/>
        <end position="184"/>
    </location>
</feature>
<evidence type="ECO:0000259" key="1">
    <source>
        <dbReference type="Pfam" id="PF07022"/>
    </source>
</evidence>
<dbReference type="InterPro" id="IPR010744">
    <property type="entry name" value="Phage_CI_N"/>
</dbReference>
<feature type="domain" description="Bacteriophage CI repressor N-terminal" evidence="1">
    <location>
        <begin position="10"/>
        <end position="73"/>
    </location>
</feature>
<evidence type="ECO:0000259" key="2">
    <source>
        <dbReference type="Pfam" id="PF16452"/>
    </source>
</evidence>
<dbReference type="GO" id="GO:0045892">
    <property type="term" value="P:negative regulation of DNA-templated transcription"/>
    <property type="evidence" value="ECO:0007669"/>
    <property type="project" value="InterPro"/>
</dbReference>
<organism evidence="3 4">
    <name type="scientific">Serratia fonticola</name>
    <dbReference type="NCBI Taxonomy" id="47917"/>
    <lineage>
        <taxon>Bacteria</taxon>
        <taxon>Pseudomonadati</taxon>
        <taxon>Pseudomonadota</taxon>
        <taxon>Gammaproteobacteria</taxon>
        <taxon>Enterobacterales</taxon>
        <taxon>Yersiniaceae</taxon>
        <taxon>Serratia</taxon>
    </lineage>
</organism>
<dbReference type="InterPro" id="IPR010982">
    <property type="entry name" value="Lambda_DNA-bd_dom_sf"/>
</dbReference>
<dbReference type="Gene3D" id="1.10.260.40">
    <property type="entry name" value="lambda repressor-like DNA-binding domains"/>
    <property type="match status" value="1"/>
</dbReference>
<proteinExistence type="predicted"/>
<dbReference type="GO" id="GO:0003677">
    <property type="term" value="F:DNA binding"/>
    <property type="evidence" value="ECO:0007669"/>
    <property type="project" value="InterPro"/>
</dbReference>
<comment type="caution">
    <text evidence="3">The sequence shown here is derived from an EMBL/GenBank/DDBJ whole genome shotgun (WGS) entry which is preliminary data.</text>
</comment>
<evidence type="ECO:0000313" key="3">
    <source>
        <dbReference type="EMBL" id="MBC3212899.1"/>
    </source>
</evidence>
<accession>A0AAW3WPJ4</accession>
<evidence type="ECO:0000313" key="4">
    <source>
        <dbReference type="Proteomes" id="UP000659084"/>
    </source>
</evidence>
<dbReference type="RefSeq" id="WP_179253065.1">
    <property type="nucleotide sequence ID" value="NZ_JACBIV010000013.1"/>
</dbReference>
<reference evidence="3" key="1">
    <citation type="submission" date="2020-08" db="EMBL/GenBank/DDBJ databases">
        <title>Food and environmental bacterial isolates.</title>
        <authorList>
            <person name="Richter L."/>
            <person name="Du Plessis E.M."/>
            <person name="Duvenage S."/>
            <person name="Allam M."/>
            <person name="Korsten L."/>
        </authorList>
    </citation>
    <scope>NUCLEOTIDE SEQUENCE</scope>
    <source>
        <strain evidence="3">UPMP2127</strain>
    </source>
</reference>
<name>A0AAW3WPJ4_SERFO</name>
<protein>
    <submittedName>
        <fullName evidence="3">Phage repressor protein CI</fullName>
    </submittedName>
</protein>
<dbReference type="EMBL" id="JACNYO010000010">
    <property type="protein sequence ID" value="MBC3212899.1"/>
    <property type="molecule type" value="Genomic_DNA"/>
</dbReference>
<dbReference type="GO" id="GO:0051259">
    <property type="term" value="P:protein complex oligomerization"/>
    <property type="evidence" value="ECO:0007669"/>
    <property type="project" value="InterPro"/>
</dbReference>
<dbReference type="Proteomes" id="UP000659084">
    <property type="component" value="Unassembled WGS sequence"/>
</dbReference>
<dbReference type="Gene3D" id="2.10.109.10">
    <property type="entry name" value="Umud Fragment, subunit A"/>
    <property type="match status" value="1"/>
</dbReference>
<dbReference type="Pfam" id="PF16452">
    <property type="entry name" value="Phage_CI_C"/>
    <property type="match status" value="1"/>
</dbReference>
<sequence>MEFNQDAKSAIERMVQAYGVKTKLALCEALGITASALANRQNRNAFPAEYVLKCALDTGASVRWLTYGHGDMFEQTVVSAPNALAVPSKKLLERQLHAGETLLLDKAFLPEDIKSPLVVIDGSTQYIATQAYDEVYDGTWLINIDGNISIREVVRIPGNRVNVSDNKHSFDCSINELEVIARITMKCMRM</sequence>
<dbReference type="Pfam" id="PF07022">
    <property type="entry name" value="Phage_CI_repr"/>
    <property type="match status" value="1"/>
</dbReference>